<name>A0ABV8CH79_9GAMM</name>
<reference evidence="3" key="1">
    <citation type="journal article" date="2019" name="Int. J. Syst. Evol. Microbiol.">
        <title>The Global Catalogue of Microorganisms (GCM) 10K type strain sequencing project: providing services to taxonomists for standard genome sequencing and annotation.</title>
        <authorList>
            <consortium name="The Broad Institute Genomics Platform"/>
            <consortium name="The Broad Institute Genome Sequencing Center for Infectious Disease"/>
            <person name="Wu L."/>
            <person name="Ma J."/>
        </authorList>
    </citation>
    <scope>NUCLEOTIDE SEQUENCE [LARGE SCALE GENOMIC DNA]</scope>
    <source>
        <strain evidence="3">CCUG 59858</strain>
    </source>
</reference>
<dbReference type="Proteomes" id="UP001595758">
    <property type="component" value="Unassembled WGS sequence"/>
</dbReference>
<evidence type="ECO:0000313" key="3">
    <source>
        <dbReference type="Proteomes" id="UP001595758"/>
    </source>
</evidence>
<organism evidence="2 3">
    <name type="scientific">Legionella dresdenensis</name>
    <dbReference type="NCBI Taxonomy" id="450200"/>
    <lineage>
        <taxon>Bacteria</taxon>
        <taxon>Pseudomonadati</taxon>
        <taxon>Pseudomonadota</taxon>
        <taxon>Gammaproteobacteria</taxon>
        <taxon>Legionellales</taxon>
        <taxon>Legionellaceae</taxon>
        <taxon>Legionella</taxon>
    </lineage>
</organism>
<proteinExistence type="predicted"/>
<evidence type="ECO:0000313" key="2">
    <source>
        <dbReference type="EMBL" id="MFC3909447.1"/>
    </source>
</evidence>
<sequence>MFDFLRLVIVVFGFLIIKLYRRQSENNPLITEAAQEARETNNNTRHPMAALHDNSQRESLSDVTRDSLEDIIINEPEPRPARGPVIPSRREDDGLSCEFSGWRW</sequence>
<feature type="compositionally biased region" description="Basic and acidic residues" evidence="1">
    <location>
        <begin position="54"/>
        <end position="68"/>
    </location>
</feature>
<protein>
    <submittedName>
        <fullName evidence="2">Uncharacterized protein</fullName>
    </submittedName>
</protein>
<accession>A0ABV8CH79</accession>
<evidence type="ECO:0000256" key="1">
    <source>
        <dbReference type="SAM" id="MobiDB-lite"/>
    </source>
</evidence>
<feature type="region of interest" description="Disordered" evidence="1">
    <location>
        <begin position="36"/>
        <end position="104"/>
    </location>
</feature>
<dbReference type="EMBL" id="JBHSAB010000023">
    <property type="protein sequence ID" value="MFC3909447.1"/>
    <property type="molecule type" value="Genomic_DNA"/>
</dbReference>
<gene>
    <name evidence="2" type="ORF">ACFORL_10230</name>
</gene>
<keyword evidence="3" id="KW-1185">Reference proteome</keyword>
<comment type="caution">
    <text evidence="2">The sequence shown here is derived from an EMBL/GenBank/DDBJ whole genome shotgun (WGS) entry which is preliminary data.</text>
</comment>
<dbReference type="RefSeq" id="WP_382343670.1">
    <property type="nucleotide sequence ID" value="NZ_JBHSAB010000023.1"/>
</dbReference>